<dbReference type="EMBL" id="FQZL01000008">
    <property type="protein sequence ID" value="SHI94426.1"/>
    <property type="molecule type" value="Genomic_DNA"/>
</dbReference>
<dbReference type="GO" id="GO:0005524">
    <property type="term" value="F:ATP binding"/>
    <property type="evidence" value="ECO:0007669"/>
    <property type="project" value="UniProtKB-KW"/>
</dbReference>
<dbReference type="InterPro" id="IPR013563">
    <property type="entry name" value="Oligopep_ABC_C"/>
</dbReference>
<accession>A0A1M6F9T7</accession>
<feature type="domain" description="ABC transporter" evidence="8">
    <location>
        <begin position="4"/>
        <end position="252"/>
    </location>
</feature>
<dbReference type="Pfam" id="PF00005">
    <property type="entry name" value="ABC_tran"/>
    <property type="match status" value="1"/>
</dbReference>
<dbReference type="GO" id="GO:0016887">
    <property type="term" value="F:ATP hydrolysis activity"/>
    <property type="evidence" value="ECO:0007669"/>
    <property type="project" value="InterPro"/>
</dbReference>
<dbReference type="PROSITE" id="PS00211">
    <property type="entry name" value="ABC_TRANSPORTER_1"/>
    <property type="match status" value="1"/>
</dbReference>
<dbReference type="STRING" id="1121476.SAMN02745751_01403"/>
<evidence type="ECO:0000256" key="2">
    <source>
        <dbReference type="ARBA" id="ARBA00005417"/>
    </source>
</evidence>
<dbReference type="PANTHER" id="PTHR43297:SF2">
    <property type="entry name" value="DIPEPTIDE TRANSPORT ATP-BINDING PROTEIN DPPD"/>
    <property type="match status" value="1"/>
</dbReference>
<gene>
    <name evidence="9" type="ORF">SAMN02745751_01403</name>
</gene>
<evidence type="ECO:0000256" key="6">
    <source>
        <dbReference type="ARBA" id="ARBA00022840"/>
    </source>
</evidence>
<evidence type="ECO:0000313" key="9">
    <source>
        <dbReference type="EMBL" id="SHI94426.1"/>
    </source>
</evidence>
<dbReference type="OrthoDB" id="43981at2"/>
<reference evidence="9 10" key="1">
    <citation type="submission" date="2016-11" db="EMBL/GenBank/DDBJ databases">
        <authorList>
            <person name="Jaros S."/>
            <person name="Januszkiewicz K."/>
            <person name="Wedrychowicz H."/>
        </authorList>
    </citation>
    <scope>NUCLEOTIDE SEQUENCE [LARGE SCALE GENOMIC DNA]</scope>
    <source>
        <strain evidence="9 10">DSM 17477</strain>
    </source>
</reference>
<evidence type="ECO:0000256" key="4">
    <source>
        <dbReference type="ARBA" id="ARBA00022475"/>
    </source>
</evidence>
<sequence>MALLDLKNLSIEYKLSDGKLKAVDDVSLTIDNGDILGLVGESGCGKSTLIKGIINLLPSNGKVTEGEVVFNDEVLNKLSVEDMRKKRWKEISLITQSAMNSLNPVYKVGKQIIEPMIEHDKTPKDEAMKKAEQLFELVGLEKGRLQDYPHQYSGGMKQRAIIAMSLALDPKLIIADEPTTALDVIVQSQILERINMLLNQYDGSMILVTHDISVVAQTCTKVAVMYGGKIIEYGDVNQVLKRPNHPYTMGLKNAFPSLVGDKKELISIEGTPPDLSKEIIGCRFAERCPFVQGKCRKGEIKKTSVKNGYFYCARAEERDELMKQADIPSTWESN</sequence>
<keyword evidence="3" id="KW-0813">Transport</keyword>
<evidence type="ECO:0000256" key="1">
    <source>
        <dbReference type="ARBA" id="ARBA00004202"/>
    </source>
</evidence>
<dbReference type="AlphaFoldDB" id="A0A1M6F9T7"/>
<keyword evidence="5" id="KW-0547">Nucleotide-binding</keyword>
<dbReference type="PANTHER" id="PTHR43297">
    <property type="entry name" value="OLIGOPEPTIDE TRANSPORT ATP-BINDING PROTEIN APPD"/>
    <property type="match status" value="1"/>
</dbReference>
<name>A0A1M6F9T7_9FIRM</name>
<dbReference type="SMART" id="SM00382">
    <property type="entry name" value="AAA"/>
    <property type="match status" value="1"/>
</dbReference>
<dbReference type="Proteomes" id="UP000184052">
    <property type="component" value="Unassembled WGS sequence"/>
</dbReference>
<dbReference type="InterPro" id="IPR003593">
    <property type="entry name" value="AAA+_ATPase"/>
</dbReference>
<keyword evidence="10" id="KW-1185">Reference proteome</keyword>
<dbReference type="NCBIfam" id="TIGR01727">
    <property type="entry name" value="oligo_HPY"/>
    <property type="match status" value="1"/>
</dbReference>
<dbReference type="GO" id="GO:0005886">
    <property type="term" value="C:plasma membrane"/>
    <property type="evidence" value="ECO:0007669"/>
    <property type="project" value="UniProtKB-SubCell"/>
</dbReference>
<organism evidence="9 10">
    <name type="scientific">Dethiosulfatibacter aminovorans DSM 17477</name>
    <dbReference type="NCBI Taxonomy" id="1121476"/>
    <lineage>
        <taxon>Bacteria</taxon>
        <taxon>Bacillati</taxon>
        <taxon>Bacillota</taxon>
        <taxon>Tissierellia</taxon>
        <taxon>Dethiosulfatibacter</taxon>
    </lineage>
</organism>
<evidence type="ECO:0000256" key="5">
    <source>
        <dbReference type="ARBA" id="ARBA00022741"/>
    </source>
</evidence>
<keyword evidence="4" id="KW-1003">Cell membrane</keyword>
<evidence type="ECO:0000313" key="10">
    <source>
        <dbReference type="Proteomes" id="UP000184052"/>
    </source>
</evidence>
<proteinExistence type="inferred from homology"/>
<evidence type="ECO:0000259" key="8">
    <source>
        <dbReference type="PROSITE" id="PS50893"/>
    </source>
</evidence>
<dbReference type="Pfam" id="PF08352">
    <property type="entry name" value="oligo_HPY"/>
    <property type="match status" value="1"/>
</dbReference>
<dbReference type="Gene3D" id="3.40.50.300">
    <property type="entry name" value="P-loop containing nucleotide triphosphate hydrolases"/>
    <property type="match status" value="1"/>
</dbReference>
<dbReference type="RefSeq" id="WP_073048871.1">
    <property type="nucleotide sequence ID" value="NZ_FQZL01000008.1"/>
</dbReference>
<dbReference type="InterPro" id="IPR017871">
    <property type="entry name" value="ABC_transporter-like_CS"/>
</dbReference>
<protein>
    <submittedName>
        <fullName evidence="9">Peptide/nickel transport system ATP-binding protein</fullName>
    </submittedName>
</protein>
<dbReference type="GO" id="GO:0015833">
    <property type="term" value="P:peptide transport"/>
    <property type="evidence" value="ECO:0007669"/>
    <property type="project" value="InterPro"/>
</dbReference>
<dbReference type="FunFam" id="3.40.50.300:FF:000016">
    <property type="entry name" value="Oligopeptide ABC transporter ATP-binding component"/>
    <property type="match status" value="1"/>
</dbReference>
<dbReference type="InterPro" id="IPR050388">
    <property type="entry name" value="ABC_Ni/Peptide_Import"/>
</dbReference>
<dbReference type="InterPro" id="IPR027417">
    <property type="entry name" value="P-loop_NTPase"/>
</dbReference>
<comment type="similarity">
    <text evidence="2">Belongs to the ABC transporter superfamily.</text>
</comment>
<evidence type="ECO:0000256" key="7">
    <source>
        <dbReference type="ARBA" id="ARBA00023136"/>
    </source>
</evidence>
<comment type="subcellular location">
    <subcellularLocation>
        <location evidence="1">Cell membrane</location>
        <topology evidence="1">Peripheral membrane protein</topology>
    </subcellularLocation>
</comment>
<keyword evidence="7" id="KW-0472">Membrane</keyword>
<dbReference type="CDD" id="cd03257">
    <property type="entry name" value="ABC_NikE_OppD_transporters"/>
    <property type="match status" value="1"/>
</dbReference>
<keyword evidence="6 9" id="KW-0067">ATP-binding</keyword>
<dbReference type="PROSITE" id="PS50893">
    <property type="entry name" value="ABC_TRANSPORTER_2"/>
    <property type="match status" value="1"/>
</dbReference>
<evidence type="ECO:0000256" key="3">
    <source>
        <dbReference type="ARBA" id="ARBA00022448"/>
    </source>
</evidence>
<dbReference type="SUPFAM" id="SSF52540">
    <property type="entry name" value="P-loop containing nucleoside triphosphate hydrolases"/>
    <property type="match status" value="1"/>
</dbReference>
<dbReference type="InterPro" id="IPR003439">
    <property type="entry name" value="ABC_transporter-like_ATP-bd"/>
</dbReference>